<accession>A0A1E4SD92</accession>
<dbReference type="STRING" id="984487.A0A1E4SD92"/>
<evidence type="ECO:0000313" key="3">
    <source>
        <dbReference type="Proteomes" id="UP000094285"/>
    </source>
</evidence>
<feature type="compositionally biased region" description="Polar residues" evidence="1">
    <location>
        <begin position="170"/>
        <end position="181"/>
    </location>
</feature>
<protein>
    <submittedName>
        <fullName evidence="2">Uncharacterized protein</fullName>
    </submittedName>
</protein>
<name>A0A1E4SD92_9ASCO</name>
<proteinExistence type="predicted"/>
<evidence type="ECO:0000256" key="1">
    <source>
        <dbReference type="SAM" id="MobiDB-lite"/>
    </source>
</evidence>
<dbReference type="EMBL" id="KV453915">
    <property type="protein sequence ID" value="ODV77484.1"/>
    <property type="molecule type" value="Genomic_DNA"/>
</dbReference>
<dbReference type="RefSeq" id="XP_020062606.1">
    <property type="nucleotide sequence ID" value="XM_020208061.1"/>
</dbReference>
<dbReference type="GeneID" id="30982198"/>
<dbReference type="OrthoDB" id="2530523at2759"/>
<dbReference type="Proteomes" id="UP000094285">
    <property type="component" value="Unassembled WGS sequence"/>
</dbReference>
<keyword evidence="3" id="KW-1185">Reference proteome</keyword>
<sequence length="263" mass="29462">MSNAVDSRSPLELDRERVTCLLLINTQLMKKAINIYHNILSNQQALQQLPPQAKQSMIESYQNCTRRIHCNLTVLSYIHEKYHTDVAAQQASQNKTTFPIMMSPPQDMPELNQLYTKLQELYPDAFQYLKMKINQMKKQQQAQSQQSPQGQPQQMGQRPVSGPGGVGSSNPMMTSGAQVNQRPPGGPSGGQISGMKDSQFDFVQMGGMNPQNSNFNVNNIPPQIQKQQIQGQAISPQQILQQMNGDQGMESNDNNSMMDFFNA</sequence>
<feature type="compositionally biased region" description="Low complexity" evidence="1">
    <location>
        <begin position="137"/>
        <end position="161"/>
    </location>
</feature>
<feature type="region of interest" description="Disordered" evidence="1">
    <location>
        <begin position="137"/>
        <end position="196"/>
    </location>
</feature>
<organism evidence="2 3">
    <name type="scientific">Suhomyces tanzawaensis NRRL Y-17324</name>
    <dbReference type="NCBI Taxonomy" id="984487"/>
    <lineage>
        <taxon>Eukaryota</taxon>
        <taxon>Fungi</taxon>
        <taxon>Dikarya</taxon>
        <taxon>Ascomycota</taxon>
        <taxon>Saccharomycotina</taxon>
        <taxon>Pichiomycetes</taxon>
        <taxon>Debaryomycetaceae</taxon>
        <taxon>Suhomyces</taxon>
    </lineage>
</organism>
<reference evidence="3" key="1">
    <citation type="submission" date="2016-05" db="EMBL/GenBank/DDBJ databases">
        <title>Comparative genomics of biotechnologically important yeasts.</title>
        <authorList>
            <consortium name="DOE Joint Genome Institute"/>
            <person name="Riley R."/>
            <person name="Haridas S."/>
            <person name="Wolfe K.H."/>
            <person name="Lopes M.R."/>
            <person name="Hittinger C.T."/>
            <person name="Goker M."/>
            <person name="Salamov A."/>
            <person name="Wisecaver J."/>
            <person name="Long T.M."/>
            <person name="Aerts A.L."/>
            <person name="Barry K."/>
            <person name="Choi C."/>
            <person name="Clum A."/>
            <person name="Coughlan A.Y."/>
            <person name="Deshpande S."/>
            <person name="Douglass A.P."/>
            <person name="Hanson S.J."/>
            <person name="Klenk H.-P."/>
            <person name="Labutti K."/>
            <person name="Lapidus A."/>
            <person name="Lindquist E."/>
            <person name="Lipzen A."/>
            <person name="Meier-Kolthoff J.P."/>
            <person name="Ohm R.A."/>
            <person name="Otillar R.P."/>
            <person name="Pangilinan J."/>
            <person name="Peng Y."/>
            <person name="Rokas A."/>
            <person name="Rosa C.A."/>
            <person name="Scheuner C."/>
            <person name="Sibirny A.A."/>
            <person name="Slot J.C."/>
            <person name="Stielow J.B."/>
            <person name="Sun H."/>
            <person name="Kurtzman C.P."/>
            <person name="Blackwell M."/>
            <person name="Grigoriev I.V."/>
            <person name="Jeffries T.W."/>
        </authorList>
    </citation>
    <scope>NUCLEOTIDE SEQUENCE [LARGE SCALE GENOMIC DNA]</scope>
    <source>
        <strain evidence="3">NRRL Y-17324</strain>
    </source>
</reference>
<dbReference type="AlphaFoldDB" id="A0A1E4SD92"/>
<gene>
    <name evidence="2" type="ORF">CANTADRAFT_27285</name>
</gene>
<evidence type="ECO:0000313" key="2">
    <source>
        <dbReference type="EMBL" id="ODV77484.1"/>
    </source>
</evidence>